<evidence type="ECO:0000259" key="2">
    <source>
        <dbReference type="Pfam" id="PF19189"/>
    </source>
</evidence>
<accession>A0A177TK27</accession>
<feature type="region of interest" description="Disordered" evidence="1">
    <location>
        <begin position="260"/>
        <end position="318"/>
    </location>
</feature>
<comment type="caution">
    <text evidence="3">The sequence shown here is derived from an EMBL/GenBank/DDBJ whole genome shotgun (WGS) entry which is preliminary data.</text>
</comment>
<dbReference type="InterPro" id="IPR043837">
    <property type="entry name" value="Mtf2-like_C"/>
</dbReference>
<evidence type="ECO:0000313" key="4">
    <source>
        <dbReference type="Proteomes" id="UP000077521"/>
    </source>
</evidence>
<reference evidence="3" key="1">
    <citation type="submission" date="2016-04" db="EMBL/GenBank/DDBJ databases">
        <authorList>
            <person name="Nguyen H.D."/>
            <person name="Samba Siva P."/>
            <person name="Cullis J."/>
            <person name="Levesque C.A."/>
            <person name="Hambleton S."/>
        </authorList>
    </citation>
    <scope>NUCLEOTIDE SEQUENCE</scope>
    <source>
        <strain evidence="3">DAOMC 236416</strain>
    </source>
</reference>
<dbReference type="Pfam" id="PF19189">
    <property type="entry name" value="Mtf2"/>
    <property type="match status" value="1"/>
</dbReference>
<feature type="compositionally biased region" description="Basic and acidic residues" evidence="1">
    <location>
        <begin position="295"/>
        <end position="305"/>
    </location>
</feature>
<keyword evidence="4" id="KW-1185">Reference proteome</keyword>
<feature type="region of interest" description="Disordered" evidence="1">
    <location>
        <begin position="213"/>
        <end position="247"/>
    </location>
</feature>
<feature type="domain" description="Mtf2-like C-terminal" evidence="2">
    <location>
        <begin position="73"/>
        <end position="201"/>
    </location>
</feature>
<sequence>MKFPLTAYTRASCICQTTAGSPQSPWRTAYQQQQRHQQQVRSVSQIPTRSRYGRLREGTAAQASPYEVDVKMDEVKEALNACGTVQKTWQWALVNIWGIQSPPQRSAQTTTTERPSNCATLASSPPPYGIATAYYAPALHSLFLHFRDSLRSPHAALSVLEVTRARSAESLVLGSTPALYADVIKLHWTLRKDLAGVRDTVRAAKRIGILSSSSRGADSASSSTSSSGRYERGSSSSRGSSSNEDDVLRTQVEIALDEARREALTGSTTSAASTLDEEGGDDFLNQDFEEEEDYSSTRRPYEEKRKRTRTRKANLPWAQQHQLSLADEISTLLHSQGPA</sequence>
<name>A0A177TK27_9BASI</name>
<evidence type="ECO:0000313" key="3">
    <source>
        <dbReference type="EMBL" id="KAE8255713.1"/>
    </source>
</evidence>
<dbReference type="PANTHER" id="PTHR39468">
    <property type="entry name" value="CHROMOSOME 7, WHOLE GENOME SHOTGUN SEQUENCE"/>
    <property type="match status" value="1"/>
</dbReference>
<organism evidence="3 4">
    <name type="scientific">Tilletia indica</name>
    <dbReference type="NCBI Taxonomy" id="43049"/>
    <lineage>
        <taxon>Eukaryota</taxon>
        <taxon>Fungi</taxon>
        <taxon>Dikarya</taxon>
        <taxon>Basidiomycota</taxon>
        <taxon>Ustilaginomycotina</taxon>
        <taxon>Exobasidiomycetes</taxon>
        <taxon>Tilletiales</taxon>
        <taxon>Tilletiaceae</taxon>
        <taxon>Tilletia</taxon>
    </lineage>
</organism>
<feature type="compositionally biased region" description="Low complexity" evidence="1">
    <location>
        <begin position="264"/>
        <end position="274"/>
    </location>
</feature>
<dbReference type="GO" id="GO:0005739">
    <property type="term" value="C:mitochondrion"/>
    <property type="evidence" value="ECO:0007669"/>
    <property type="project" value="InterPro"/>
</dbReference>
<evidence type="ECO:0000256" key="1">
    <source>
        <dbReference type="SAM" id="MobiDB-lite"/>
    </source>
</evidence>
<dbReference type="InterPro" id="IPR040009">
    <property type="entry name" value="Mtf2/C5D6.12-like"/>
</dbReference>
<feature type="compositionally biased region" description="Low complexity" evidence="1">
    <location>
        <begin position="213"/>
        <end position="242"/>
    </location>
</feature>
<protein>
    <recommendedName>
        <fullName evidence="2">Mtf2-like C-terminal domain-containing protein</fullName>
    </recommendedName>
</protein>
<reference evidence="3" key="2">
    <citation type="journal article" date="2019" name="IMA Fungus">
        <title>Genome sequencing and comparison of five Tilletia species to identify candidate genes for the detection of regulated species infecting wheat.</title>
        <authorList>
            <person name="Nguyen H.D.T."/>
            <person name="Sultana T."/>
            <person name="Kesanakurti P."/>
            <person name="Hambleton S."/>
        </authorList>
    </citation>
    <scope>NUCLEOTIDE SEQUENCE</scope>
    <source>
        <strain evidence="3">DAOMC 236416</strain>
    </source>
</reference>
<dbReference type="Proteomes" id="UP000077521">
    <property type="component" value="Unassembled WGS sequence"/>
</dbReference>
<dbReference type="EMBL" id="LWDF02000152">
    <property type="protein sequence ID" value="KAE8255713.1"/>
    <property type="molecule type" value="Genomic_DNA"/>
</dbReference>
<dbReference type="PANTHER" id="PTHR39468:SF1">
    <property type="entry name" value="MTF2-LIKE C-TERMINAL DOMAIN-CONTAINING PROTEIN"/>
    <property type="match status" value="1"/>
</dbReference>
<dbReference type="AlphaFoldDB" id="A0A177TK27"/>
<proteinExistence type="predicted"/>
<gene>
    <name evidence="3" type="ORF">A4X13_0g2949</name>
</gene>